<dbReference type="InterPro" id="IPR034704">
    <property type="entry name" value="Ribosomal_bL28/bL31-like_sf"/>
</dbReference>
<comment type="caution">
    <text evidence="6">The sequence shown here is derived from an EMBL/GenBank/DDBJ whole genome shotgun (WGS) entry which is preliminary data.</text>
</comment>
<protein>
    <recommendedName>
        <fullName evidence="4 5">Large ribosomal subunit protein bL28</fullName>
    </recommendedName>
</protein>
<keyword evidence="7" id="KW-1185">Reference proteome</keyword>
<dbReference type="InterPro" id="IPR001383">
    <property type="entry name" value="Ribosomal_bL28_bact-type"/>
</dbReference>
<dbReference type="InterPro" id="IPR050096">
    <property type="entry name" value="Bacterial_rp_bL28"/>
</dbReference>
<reference evidence="7" key="1">
    <citation type="submission" date="2023-07" db="EMBL/GenBank/DDBJ databases">
        <title>30 novel species of actinomycetes from the DSMZ collection.</title>
        <authorList>
            <person name="Nouioui I."/>
        </authorList>
    </citation>
    <scope>NUCLEOTIDE SEQUENCE [LARGE SCALE GENOMIC DNA]</scope>
    <source>
        <strain evidence="7">DSM 44918</strain>
    </source>
</reference>
<dbReference type="Pfam" id="PF00830">
    <property type="entry name" value="Ribosomal_L28"/>
    <property type="match status" value="1"/>
</dbReference>
<dbReference type="PANTHER" id="PTHR39080:SF1">
    <property type="entry name" value="LARGE RIBOSOMAL SUBUNIT PROTEIN BL28A"/>
    <property type="match status" value="1"/>
</dbReference>
<dbReference type="PANTHER" id="PTHR39080">
    <property type="entry name" value="50S RIBOSOMAL PROTEIN L28"/>
    <property type="match status" value="1"/>
</dbReference>
<dbReference type="EMBL" id="JAVREM010000004">
    <property type="protein sequence ID" value="MDT0317897.1"/>
    <property type="molecule type" value="Genomic_DNA"/>
</dbReference>
<evidence type="ECO:0000256" key="5">
    <source>
        <dbReference type="HAMAP-Rule" id="MF_00373"/>
    </source>
</evidence>
<dbReference type="InterPro" id="IPR026569">
    <property type="entry name" value="Ribosomal_bL28"/>
</dbReference>
<dbReference type="NCBIfam" id="TIGR00009">
    <property type="entry name" value="L28"/>
    <property type="match status" value="1"/>
</dbReference>
<dbReference type="GO" id="GO:0005840">
    <property type="term" value="C:ribosome"/>
    <property type="evidence" value="ECO:0007669"/>
    <property type="project" value="UniProtKB-KW"/>
</dbReference>
<evidence type="ECO:0000256" key="1">
    <source>
        <dbReference type="ARBA" id="ARBA00008760"/>
    </source>
</evidence>
<comment type="similarity">
    <text evidence="1 5">Belongs to the bacterial ribosomal protein bL28 family.</text>
</comment>
<dbReference type="RefSeq" id="WP_311596171.1">
    <property type="nucleotide sequence ID" value="NZ_JAVREM010000004.1"/>
</dbReference>
<gene>
    <name evidence="5 6" type="primary">rpmB</name>
    <name evidence="6" type="ORF">RNC47_06010</name>
</gene>
<proteinExistence type="inferred from homology"/>
<name>A0ABU2LJY6_9ACTN</name>
<accession>A0ABU2LJY6</accession>
<evidence type="ECO:0000256" key="2">
    <source>
        <dbReference type="ARBA" id="ARBA00022980"/>
    </source>
</evidence>
<organism evidence="6 7">
    <name type="scientific">Streptomyces millisiae</name>
    <dbReference type="NCBI Taxonomy" id="3075542"/>
    <lineage>
        <taxon>Bacteria</taxon>
        <taxon>Bacillati</taxon>
        <taxon>Actinomycetota</taxon>
        <taxon>Actinomycetes</taxon>
        <taxon>Kitasatosporales</taxon>
        <taxon>Streptomycetaceae</taxon>
        <taxon>Streptomyces</taxon>
    </lineage>
</organism>
<dbReference type="Gene3D" id="2.30.170.40">
    <property type="entry name" value="Ribosomal protein L28/L24"/>
    <property type="match status" value="1"/>
</dbReference>
<evidence type="ECO:0000256" key="3">
    <source>
        <dbReference type="ARBA" id="ARBA00023274"/>
    </source>
</evidence>
<keyword evidence="3 5" id="KW-0687">Ribonucleoprotein</keyword>
<sequence>MSNRCDVCAKEPSFGNRVSRLGKNAIARRVKARSPRKFTPNIQSVRAVVDGTPQRVKVCTSCLKSGKVTRRPQAA</sequence>
<dbReference type="Proteomes" id="UP001183420">
    <property type="component" value="Unassembled WGS sequence"/>
</dbReference>
<dbReference type="SUPFAM" id="SSF143800">
    <property type="entry name" value="L28p-like"/>
    <property type="match status" value="1"/>
</dbReference>
<keyword evidence="2 5" id="KW-0689">Ribosomal protein</keyword>
<evidence type="ECO:0000313" key="6">
    <source>
        <dbReference type="EMBL" id="MDT0317897.1"/>
    </source>
</evidence>
<dbReference type="HAMAP" id="MF_00373">
    <property type="entry name" value="Ribosomal_bL28"/>
    <property type="match status" value="1"/>
</dbReference>
<evidence type="ECO:0000313" key="7">
    <source>
        <dbReference type="Proteomes" id="UP001183420"/>
    </source>
</evidence>
<evidence type="ECO:0000256" key="4">
    <source>
        <dbReference type="ARBA" id="ARBA00035174"/>
    </source>
</evidence>
<dbReference type="InterPro" id="IPR037147">
    <property type="entry name" value="Ribosomal_bL28_sf"/>
</dbReference>